<dbReference type="InterPro" id="IPR039537">
    <property type="entry name" value="Retrotran_Ty1/copia-like"/>
</dbReference>
<name>A0AAE2BU20_9LAMI</name>
<dbReference type="GO" id="GO:0003676">
    <property type="term" value="F:nucleic acid binding"/>
    <property type="evidence" value="ECO:0007669"/>
    <property type="project" value="InterPro"/>
</dbReference>
<dbReference type="InterPro" id="IPR012337">
    <property type="entry name" value="RNaseH-like_sf"/>
</dbReference>
<accession>A0AAE2BU20</accession>
<comment type="caution">
    <text evidence="3">The sequence shown here is derived from an EMBL/GenBank/DDBJ whole genome shotgun (WGS) entry which is preliminary data.</text>
</comment>
<dbReference type="InterPro" id="IPR001584">
    <property type="entry name" value="Integrase_cat-core"/>
</dbReference>
<dbReference type="Proteomes" id="UP001289374">
    <property type="component" value="Unassembled WGS sequence"/>
</dbReference>
<sequence length="475" mass="52403">MSRVSSLKLSNFWHYHEEDTPYFPSSNGVAERKNRTFKDMINSLLLTSGLPKYLWGETLNTTCHILNRVPLKHNTTTPFELWKGIPSSVSLDDSLASTSIPEHVENMTNVGVNPNSTSLTHEESDEPRRSKRARVVKDFGSDFVTYNIKDDPVTFKDAINSPEAKQWKEVVKSEMDSIVSNRTLVLVGLPPGCTTIEFSWKSVKQTLITRSTFEAELSALDTTALTDLQARWFAKFGEDGNHVPQQSGLLPDSSRTPTPFRPTNPPLLPPLCFARLPTTDQMASILSIKAAPLPLSTYVGVDVEILPPPRVSSPMHIGIPSNLFVTISGCMNVSPSPTASFDLVPIACPSSTKGNSVERMNMHGDIDLNASSSANISWDPSAPIVPTGIFIVAMEEVLKGGPWLFQGQPIVLQQWQPGMALRKTKHTDVPVWIKLRHFPVELWIDEGLSTVASGIGKTALPGCHYEYMHETKLSS</sequence>
<dbReference type="PROSITE" id="PS50994">
    <property type="entry name" value="INTEGRASE"/>
    <property type="match status" value="1"/>
</dbReference>
<feature type="domain" description="Integrase catalytic" evidence="2">
    <location>
        <begin position="1"/>
        <end position="86"/>
    </location>
</feature>
<dbReference type="InterPro" id="IPR036397">
    <property type="entry name" value="RNaseH_sf"/>
</dbReference>
<keyword evidence="4" id="KW-1185">Reference proteome</keyword>
<feature type="region of interest" description="Disordered" evidence="1">
    <location>
        <begin position="107"/>
        <end position="131"/>
    </location>
</feature>
<feature type="compositionally biased region" description="Polar residues" evidence="1">
    <location>
        <begin position="107"/>
        <end position="119"/>
    </location>
</feature>
<evidence type="ECO:0000313" key="4">
    <source>
        <dbReference type="Proteomes" id="UP001289374"/>
    </source>
</evidence>
<proteinExistence type="predicted"/>
<evidence type="ECO:0000256" key="1">
    <source>
        <dbReference type="SAM" id="MobiDB-lite"/>
    </source>
</evidence>
<reference evidence="3" key="2">
    <citation type="journal article" date="2024" name="Plant">
        <title>Genomic evolution and insights into agronomic trait innovations of Sesamum species.</title>
        <authorList>
            <person name="Miao H."/>
            <person name="Wang L."/>
            <person name="Qu L."/>
            <person name="Liu H."/>
            <person name="Sun Y."/>
            <person name="Le M."/>
            <person name="Wang Q."/>
            <person name="Wei S."/>
            <person name="Zheng Y."/>
            <person name="Lin W."/>
            <person name="Duan Y."/>
            <person name="Cao H."/>
            <person name="Xiong S."/>
            <person name="Wang X."/>
            <person name="Wei L."/>
            <person name="Li C."/>
            <person name="Ma Q."/>
            <person name="Ju M."/>
            <person name="Zhao R."/>
            <person name="Li G."/>
            <person name="Mu C."/>
            <person name="Tian Q."/>
            <person name="Mei H."/>
            <person name="Zhang T."/>
            <person name="Gao T."/>
            <person name="Zhang H."/>
        </authorList>
    </citation>
    <scope>NUCLEOTIDE SEQUENCE</scope>
    <source>
        <strain evidence="3">K16</strain>
    </source>
</reference>
<organism evidence="3 4">
    <name type="scientific">Sesamum angolense</name>
    <dbReference type="NCBI Taxonomy" id="2727404"/>
    <lineage>
        <taxon>Eukaryota</taxon>
        <taxon>Viridiplantae</taxon>
        <taxon>Streptophyta</taxon>
        <taxon>Embryophyta</taxon>
        <taxon>Tracheophyta</taxon>
        <taxon>Spermatophyta</taxon>
        <taxon>Magnoliopsida</taxon>
        <taxon>eudicotyledons</taxon>
        <taxon>Gunneridae</taxon>
        <taxon>Pentapetalae</taxon>
        <taxon>asterids</taxon>
        <taxon>lamiids</taxon>
        <taxon>Lamiales</taxon>
        <taxon>Pedaliaceae</taxon>
        <taxon>Sesamum</taxon>
    </lineage>
</organism>
<dbReference type="SUPFAM" id="SSF53098">
    <property type="entry name" value="Ribonuclease H-like"/>
    <property type="match status" value="1"/>
</dbReference>
<dbReference type="EMBL" id="JACGWL010000007">
    <property type="protein sequence ID" value="KAK4397787.1"/>
    <property type="molecule type" value="Genomic_DNA"/>
</dbReference>
<dbReference type="PANTHER" id="PTHR42648:SF28">
    <property type="entry name" value="TRANSPOSON-ENCODED PROTEIN WITH RIBONUCLEASE H-LIKE AND RETROVIRUS ZINC FINGER-LIKE DOMAINS"/>
    <property type="match status" value="1"/>
</dbReference>
<evidence type="ECO:0000313" key="3">
    <source>
        <dbReference type="EMBL" id="KAK4397787.1"/>
    </source>
</evidence>
<dbReference type="GO" id="GO:0015074">
    <property type="term" value="P:DNA integration"/>
    <property type="evidence" value="ECO:0007669"/>
    <property type="project" value="InterPro"/>
</dbReference>
<evidence type="ECO:0000259" key="2">
    <source>
        <dbReference type="PROSITE" id="PS50994"/>
    </source>
</evidence>
<protein>
    <recommendedName>
        <fullName evidence="2">Integrase catalytic domain-containing protein</fullName>
    </recommendedName>
</protein>
<dbReference type="PANTHER" id="PTHR42648">
    <property type="entry name" value="TRANSPOSASE, PUTATIVE-RELATED"/>
    <property type="match status" value="1"/>
</dbReference>
<dbReference type="Gene3D" id="3.30.420.10">
    <property type="entry name" value="Ribonuclease H-like superfamily/Ribonuclease H"/>
    <property type="match status" value="1"/>
</dbReference>
<dbReference type="AlphaFoldDB" id="A0AAE2BU20"/>
<gene>
    <name evidence="3" type="ORF">Sango_1254200</name>
</gene>
<reference evidence="3" key="1">
    <citation type="submission" date="2020-06" db="EMBL/GenBank/DDBJ databases">
        <authorList>
            <person name="Li T."/>
            <person name="Hu X."/>
            <person name="Zhang T."/>
            <person name="Song X."/>
            <person name="Zhang H."/>
            <person name="Dai N."/>
            <person name="Sheng W."/>
            <person name="Hou X."/>
            <person name="Wei L."/>
        </authorList>
    </citation>
    <scope>NUCLEOTIDE SEQUENCE</scope>
    <source>
        <strain evidence="3">K16</strain>
        <tissue evidence="3">Leaf</tissue>
    </source>
</reference>